<accession>A0A4Y2VM01</accession>
<evidence type="ECO:0000313" key="3">
    <source>
        <dbReference type="EMBL" id="GBO25665.1"/>
    </source>
</evidence>
<comment type="caution">
    <text evidence="2">The sequence shown here is derived from an EMBL/GenBank/DDBJ whole genome shotgun (WGS) entry which is preliminary data.</text>
</comment>
<reference evidence="2 4" key="1">
    <citation type="journal article" date="2019" name="Sci. Rep.">
        <title>Orb-weaving spider Araneus ventricosus genome elucidates the spidroin gene catalogue.</title>
        <authorList>
            <person name="Kono N."/>
            <person name="Nakamura H."/>
            <person name="Ohtoshi R."/>
            <person name="Moran D.A.P."/>
            <person name="Shinohara A."/>
            <person name="Yoshida Y."/>
            <person name="Fujiwara M."/>
            <person name="Mori M."/>
            <person name="Tomita M."/>
            <person name="Arakawa K."/>
        </authorList>
    </citation>
    <scope>NUCLEOTIDE SEQUENCE [LARGE SCALE GENOMIC DNA]</scope>
</reference>
<keyword evidence="4" id="KW-1185">Reference proteome</keyword>
<sequence length="94" mass="10234">MESEVSVVEKTVAAQNSGVMSSEQSKNCKVWSAGEIGTESTIVDETAAAENSGEMSSEQSENSCKDDLHLKAEDEIKSIEKGKKYSFQKKNLKN</sequence>
<dbReference type="AlphaFoldDB" id="A0A4Y2VM01"/>
<evidence type="ECO:0000313" key="4">
    <source>
        <dbReference type="Proteomes" id="UP000499080"/>
    </source>
</evidence>
<feature type="region of interest" description="Disordered" evidence="1">
    <location>
        <begin position="48"/>
        <end position="69"/>
    </location>
</feature>
<dbReference type="EMBL" id="BGPR01048640">
    <property type="protein sequence ID" value="GBO25665.1"/>
    <property type="molecule type" value="Genomic_DNA"/>
</dbReference>
<proteinExistence type="predicted"/>
<protein>
    <submittedName>
        <fullName evidence="2">Uncharacterized protein</fullName>
    </submittedName>
</protein>
<name>A0A4Y2VM01_ARAVE</name>
<dbReference type="EMBL" id="BGPR01048639">
    <property type="protein sequence ID" value="GBO25661.1"/>
    <property type="molecule type" value="Genomic_DNA"/>
</dbReference>
<dbReference type="Proteomes" id="UP000499080">
    <property type="component" value="Unassembled WGS sequence"/>
</dbReference>
<evidence type="ECO:0000313" key="2">
    <source>
        <dbReference type="EMBL" id="GBO25661.1"/>
    </source>
</evidence>
<organism evidence="2 4">
    <name type="scientific">Araneus ventricosus</name>
    <name type="common">Orbweaver spider</name>
    <name type="synonym">Epeira ventricosa</name>
    <dbReference type="NCBI Taxonomy" id="182803"/>
    <lineage>
        <taxon>Eukaryota</taxon>
        <taxon>Metazoa</taxon>
        <taxon>Ecdysozoa</taxon>
        <taxon>Arthropoda</taxon>
        <taxon>Chelicerata</taxon>
        <taxon>Arachnida</taxon>
        <taxon>Araneae</taxon>
        <taxon>Araneomorphae</taxon>
        <taxon>Entelegynae</taxon>
        <taxon>Araneoidea</taxon>
        <taxon>Araneidae</taxon>
        <taxon>Araneus</taxon>
    </lineage>
</organism>
<feature type="compositionally biased region" description="Polar residues" evidence="1">
    <location>
        <begin position="53"/>
        <end position="62"/>
    </location>
</feature>
<evidence type="ECO:0000256" key="1">
    <source>
        <dbReference type="SAM" id="MobiDB-lite"/>
    </source>
</evidence>
<gene>
    <name evidence="3" type="ORF">AVEN_114681_1</name>
    <name evidence="2" type="ORF">AVEN_76125_1</name>
</gene>